<dbReference type="InterPro" id="IPR011711">
    <property type="entry name" value="GntR_C"/>
</dbReference>
<accession>E3BME5</accession>
<dbReference type="InterPro" id="IPR008920">
    <property type="entry name" value="TF_FadR/GntR_C"/>
</dbReference>
<evidence type="ECO:0000313" key="6">
    <source>
        <dbReference type="Proteomes" id="UP000002943"/>
    </source>
</evidence>
<name>E3BME5_9VIBR</name>
<dbReference type="GO" id="GO:0003700">
    <property type="term" value="F:DNA-binding transcription factor activity"/>
    <property type="evidence" value="ECO:0007669"/>
    <property type="project" value="InterPro"/>
</dbReference>
<protein>
    <submittedName>
        <fullName evidence="5">Putative transcription regulator</fullName>
    </submittedName>
</protein>
<dbReference type="SUPFAM" id="SSF48008">
    <property type="entry name" value="GntR ligand-binding domain-like"/>
    <property type="match status" value="1"/>
</dbReference>
<dbReference type="OrthoDB" id="7005926at2"/>
<dbReference type="STRING" id="796620.VIBC2010_17105"/>
<dbReference type="SUPFAM" id="SSF46785">
    <property type="entry name" value="Winged helix' DNA-binding domain"/>
    <property type="match status" value="1"/>
</dbReference>
<dbReference type="Pfam" id="PF00392">
    <property type="entry name" value="GntR"/>
    <property type="match status" value="1"/>
</dbReference>
<dbReference type="Proteomes" id="UP000002943">
    <property type="component" value="Unassembled WGS sequence"/>
</dbReference>
<dbReference type="InterPro" id="IPR036388">
    <property type="entry name" value="WH-like_DNA-bd_sf"/>
</dbReference>
<dbReference type="EMBL" id="AEIU01000088">
    <property type="protein sequence ID" value="EFP95690.1"/>
    <property type="molecule type" value="Genomic_DNA"/>
</dbReference>
<reference evidence="5 6" key="1">
    <citation type="journal article" date="2012" name="Int. J. Syst. Evol. Microbiol.">
        <title>Vibrio caribbeanicus sp. nov., isolated from the marine sponge Scleritoderma cyanea.</title>
        <authorList>
            <person name="Hoffmann M."/>
            <person name="Monday S.R."/>
            <person name="Allard M.W."/>
            <person name="Strain E.A."/>
            <person name="Whittaker P."/>
            <person name="Naum M."/>
            <person name="McCarthy P.J."/>
            <person name="Lopez J.V."/>
            <person name="Fischer M."/>
            <person name="Brown E.W."/>
        </authorList>
    </citation>
    <scope>NUCLEOTIDE SEQUENCE [LARGE SCALE GENOMIC DNA]</scope>
    <source>
        <strain evidence="5 6">ATCC BAA-2122</strain>
    </source>
</reference>
<sequence>MENKDITKLQYDLLLSLINKLRANKIKKGTILNESIIAEYFHVSRTPLRKVLEYLSHENICEKIPNKGFILLIDSDDIESFEAYNTQKSNQELLYLKLLMDIFLNKVGPSFSENEIQKRYSVTKNEVQSTLKLMENDEICSRSPGYKWQLNGVFNTLERHSESYRCRIVFEPAGLLEPTWSLKREKLEACRDKHIKAISHPESIDAIQLYNLSAEFHELLAECSGNRFFLNNMQKHNRLRKAADLISMYFKSSVRRSCQRRLDIIELVLTRDNKAASDKLIELLKNDIKVMEHSYREGLLDINDQECEEIINGAKIHSRTKFS</sequence>
<organism evidence="5 6">
    <name type="scientific">Vibrio caribbeanicus ATCC BAA-2122</name>
    <dbReference type="NCBI Taxonomy" id="796620"/>
    <lineage>
        <taxon>Bacteria</taxon>
        <taxon>Pseudomonadati</taxon>
        <taxon>Pseudomonadota</taxon>
        <taxon>Gammaproteobacteria</taxon>
        <taxon>Vibrionales</taxon>
        <taxon>Vibrionaceae</taxon>
        <taxon>Vibrio</taxon>
    </lineage>
</organism>
<keyword evidence="3" id="KW-0804">Transcription</keyword>
<keyword evidence="2" id="KW-0238">DNA-binding</keyword>
<evidence type="ECO:0000256" key="1">
    <source>
        <dbReference type="ARBA" id="ARBA00023015"/>
    </source>
</evidence>
<evidence type="ECO:0000256" key="2">
    <source>
        <dbReference type="ARBA" id="ARBA00023125"/>
    </source>
</evidence>
<dbReference type="AlphaFoldDB" id="E3BME5"/>
<dbReference type="eggNOG" id="COG1802">
    <property type="taxonomic scope" value="Bacteria"/>
</dbReference>
<dbReference type="Pfam" id="PF07729">
    <property type="entry name" value="FCD"/>
    <property type="match status" value="1"/>
</dbReference>
<dbReference type="InterPro" id="IPR000524">
    <property type="entry name" value="Tscrpt_reg_HTH_GntR"/>
</dbReference>
<evidence type="ECO:0000313" key="5">
    <source>
        <dbReference type="EMBL" id="EFP95690.1"/>
    </source>
</evidence>
<dbReference type="RefSeq" id="WP_009602279.1">
    <property type="nucleotide sequence ID" value="NZ_AEIU01000088.1"/>
</dbReference>
<gene>
    <name evidence="5" type="ORF">VIBC2010_17105</name>
</gene>
<keyword evidence="1" id="KW-0805">Transcription regulation</keyword>
<dbReference type="Gene3D" id="1.10.10.10">
    <property type="entry name" value="Winged helix-like DNA-binding domain superfamily/Winged helix DNA-binding domain"/>
    <property type="match status" value="1"/>
</dbReference>
<dbReference type="PANTHER" id="PTHR43537:SF5">
    <property type="entry name" value="UXU OPERON TRANSCRIPTIONAL REGULATOR"/>
    <property type="match status" value="1"/>
</dbReference>
<dbReference type="PANTHER" id="PTHR43537">
    <property type="entry name" value="TRANSCRIPTIONAL REGULATOR, GNTR FAMILY"/>
    <property type="match status" value="1"/>
</dbReference>
<dbReference type="InterPro" id="IPR036390">
    <property type="entry name" value="WH_DNA-bd_sf"/>
</dbReference>
<evidence type="ECO:0000256" key="3">
    <source>
        <dbReference type="ARBA" id="ARBA00023163"/>
    </source>
</evidence>
<proteinExistence type="predicted"/>
<dbReference type="GO" id="GO:0003677">
    <property type="term" value="F:DNA binding"/>
    <property type="evidence" value="ECO:0007669"/>
    <property type="project" value="UniProtKB-KW"/>
</dbReference>
<feature type="domain" description="GntR C-terminal" evidence="4">
    <location>
        <begin position="162"/>
        <end position="286"/>
    </location>
</feature>
<evidence type="ECO:0000259" key="4">
    <source>
        <dbReference type="SMART" id="SM00895"/>
    </source>
</evidence>
<keyword evidence="6" id="KW-1185">Reference proteome</keyword>
<dbReference type="Gene3D" id="1.20.120.530">
    <property type="entry name" value="GntR ligand-binding domain-like"/>
    <property type="match status" value="1"/>
</dbReference>
<comment type="caution">
    <text evidence="5">The sequence shown here is derived from an EMBL/GenBank/DDBJ whole genome shotgun (WGS) entry which is preliminary data.</text>
</comment>
<dbReference type="SMART" id="SM00895">
    <property type="entry name" value="FCD"/>
    <property type="match status" value="1"/>
</dbReference>